<feature type="transmembrane region" description="Helical" evidence="6">
    <location>
        <begin position="312"/>
        <end position="334"/>
    </location>
</feature>
<reference evidence="7" key="1">
    <citation type="journal article" date="2020" name="mSystems">
        <title>Genome- and Community-Level Interaction Insights into Carbon Utilization and Element Cycling Functions of Hydrothermarchaeota in Hydrothermal Sediment.</title>
        <authorList>
            <person name="Zhou Z."/>
            <person name="Liu Y."/>
            <person name="Xu W."/>
            <person name="Pan J."/>
            <person name="Luo Z.H."/>
            <person name="Li M."/>
        </authorList>
    </citation>
    <scope>NUCLEOTIDE SEQUENCE [LARGE SCALE GENOMIC DNA]</scope>
    <source>
        <strain evidence="7">SpSt-721</strain>
    </source>
</reference>
<sequence length="355" mass="38647">MMGSKAIVKFIKILPIIFGFSLLLLLIMVLFLLSGLNPFTSCQLLFYYGFGTTAYLSEAFLRSIPILFISLGLMFPFMAGIWNIGAEGQFYVAAIVSAAIAIYSAWMPFPIPLILSIIGGCLGGAVYALIPAYLRVTRNVNEIFTSLMLNYIAIYSVSYLILGPLRNPTTNFAETPPIPGSAIIPRIFPNLRLNFLSILAFILIPITLIVINNTSFGLSLKFMGQNPIAAEFIAINKKRIILVTMFISGFLTGLAAAHEVLGVVHAVRQGISSNYGYISIGIVYFGGMNPIGIFLISLLAAGIINGTRLVSFFTGIPIGLSDMLFGALPLLIFISNKAVEKISNSILIHRKRWIG</sequence>
<protein>
    <submittedName>
        <fullName evidence="7">ABC transporter permease</fullName>
    </submittedName>
</protein>
<evidence type="ECO:0000256" key="4">
    <source>
        <dbReference type="ARBA" id="ARBA00022989"/>
    </source>
</evidence>
<dbReference type="InterPro" id="IPR001851">
    <property type="entry name" value="ABC_transp_permease"/>
</dbReference>
<evidence type="ECO:0000256" key="1">
    <source>
        <dbReference type="ARBA" id="ARBA00004651"/>
    </source>
</evidence>
<evidence type="ECO:0000256" key="6">
    <source>
        <dbReference type="SAM" id="Phobius"/>
    </source>
</evidence>
<gene>
    <name evidence="7" type="ORF">ENV02_01300</name>
</gene>
<feature type="transmembrane region" description="Helical" evidence="6">
    <location>
        <begin position="240"/>
        <end position="257"/>
    </location>
</feature>
<feature type="transmembrane region" description="Helical" evidence="6">
    <location>
        <begin position="90"/>
        <end position="107"/>
    </location>
</feature>
<dbReference type="PANTHER" id="PTHR47089:SF1">
    <property type="entry name" value="GUANOSINE ABC TRANSPORTER PERMEASE PROTEIN NUPP"/>
    <property type="match status" value="1"/>
</dbReference>
<proteinExistence type="predicted"/>
<feature type="transmembrane region" description="Helical" evidence="6">
    <location>
        <begin position="143"/>
        <end position="162"/>
    </location>
</feature>
<dbReference type="CDD" id="cd06580">
    <property type="entry name" value="TM_PBP1_transp_TpRbsC_like"/>
    <property type="match status" value="1"/>
</dbReference>
<dbReference type="GO" id="GO:0022857">
    <property type="term" value="F:transmembrane transporter activity"/>
    <property type="evidence" value="ECO:0007669"/>
    <property type="project" value="InterPro"/>
</dbReference>
<name>A0A7J3QD85_9CREN</name>
<feature type="transmembrane region" description="Helical" evidence="6">
    <location>
        <begin position="59"/>
        <end position="78"/>
    </location>
</feature>
<dbReference type="Pfam" id="PF02653">
    <property type="entry name" value="BPD_transp_2"/>
    <property type="match status" value="1"/>
</dbReference>
<dbReference type="AlphaFoldDB" id="A0A7J3QD85"/>
<dbReference type="GO" id="GO:0005886">
    <property type="term" value="C:plasma membrane"/>
    <property type="evidence" value="ECO:0007669"/>
    <property type="project" value="UniProtKB-SubCell"/>
</dbReference>
<keyword evidence="4 6" id="KW-1133">Transmembrane helix</keyword>
<dbReference type="EMBL" id="DTET01000069">
    <property type="protein sequence ID" value="HGV66437.1"/>
    <property type="molecule type" value="Genomic_DNA"/>
</dbReference>
<feature type="transmembrane region" description="Helical" evidence="6">
    <location>
        <begin position="277"/>
        <end position="300"/>
    </location>
</feature>
<keyword evidence="2" id="KW-1003">Cell membrane</keyword>
<evidence type="ECO:0000256" key="2">
    <source>
        <dbReference type="ARBA" id="ARBA00022475"/>
    </source>
</evidence>
<comment type="caution">
    <text evidence="7">The sequence shown here is derived from an EMBL/GenBank/DDBJ whole genome shotgun (WGS) entry which is preliminary data.</text>
</comment>
<feature type="transmembrane region" description="Helical" evidence="6">
    <location>
        <begin position="113"/>
        <end position="134"/>
    </location>
</feature>
<evidence type="ECO:0000256" key="5">
    <source>
        <dbReference type="ARBA" id="ARBA00023136"/>
    </source>
</evidence>
<comment type="subcellular location">
    <subcellularLocation>
        <location evidence="1">Cell membrane</location>
        <topology evidence="1">Multi-pass membrane protein</topology>
    </subcellularLocation>
</comment>
<evidence type="ECO:0000256" key="3">
    <source>
        <dbReference type="ARBA" id="ARBA00022692"/>
    </source>
</evidence>
<evidence type="ECO:0000313" key="7">
    <source>
        <dbReference type="EMBL" id="HGV66437.1"/>
    </source>
</evidence>
<keyword evidence="3 6" id="KW-0812">Transmembrane</keyword>
<feature type="transmembrane region" description="Helical" evidence="6">
    <location>
        <begin position="195"/>
        <end position="220"/>
    </location>
</feature>
<dbReference type="PANTHER" id="PTHR47089">
    <property type="entry name" value="ABC TRANSPORTER, PERMEASE PROTEIN"/>
    <property type="match status" value="1"/>
</dbReference>
<organism evidence="7">
    <name type="scientific">Ignisphaera aggregans</name>
    <dbReference type="NCBI Taxonomy" id="334771"/>
    <lineage>
        <taxon>Archaea</taxon>
        <taxon>Thermoproteota</taxon>
        <taxon>Thermoprotei</taxon>
        <taxon>Desulfurococcales</taxon>
        <taxon>Desulfurococcaceae</taxon>
        <taxon>Ignisphaera</taxon>
    </lineage>
</organism>
<keyword evidence="5 6" id="KW-0472">Membrane</keyword>
<feature type="transmembrane region" description="Helical" evidence="6">
    <location>
        <begin position="12"/>
        <end position="39"/>
    </location>
</feature>
<accession>A0A7J3QD85</accession>